<proteinExistence type="predicted"/>
<feature type="non-terminal residue" evidence="2">
    <location>
        <position position="1"/>
    </location>
</feature>
<reference evidence="2 3" key="1">
    <citation type="submission" date="2019-01" db="EMBL/GenBank/DDBJ databases">
        <title>A draft genome assembly of the solar-powered sea slug Elysia chlorotica.</title>
        <authorList>
            <person name="Cai H."/>
            <person name="Li Q."/>
            <person name="Fang X."/>
            <person name="Li J."/>
            <person name="Curtis N.E."/>
            <person name="Altenburger A."/>
            <person name="Shibata T."/>
            <person name="Feng M."/>
            <person name="Maeda T."/>
            <person name="Schwartz J.A."/>
            <person name="Shigenobu S."/>
            <person name="Lundholm N."/>
            <person name="Nishiyama T."/>
            <person name="Yang H."/>
            <person name="Hasebe M."/>
            <person name="Li S."/>
            <person name="Pierce S.K."/>
            <person name="Wang J."/>
        </authorList>
    </citation>
    <scope>NUCLEOTIDE SEQUENCE [LARGE SCALE GENOMIC DNA]</scope>
    <source>
        <strain evidence="2">EC2010</strain>
        <tissue evidence="2">Whole organism of an adult</tissue>
    </source>
</reference>
<dbReference type="AlphaFoldDB" id="A0A433U6K8"/>
<evidence type="ECO:0000256" key="1">
    <source>
        <dbReference type="SAM" id="MobiDB-lite"/>
    </source>
</evidence>
<name>A0A433U6K8_ELYCH</name>
<dbReference type="OrthoDB" id="10034606at2759"/>
<gene>
    <name evidence="2" type="ORF">EGW08_002760</name>
</gene>
<accession>A0A433U6K8</accession>
<organism evidence="2 3">
    <name type="scientific">Elysia chlorotica</name>
    <name type="common">Eastern emerald elysia</name>
    <name type="synonym">Sea slug</name>
    <dbReference type="NCBI Taxonomy" id="188477"/>
    <lineage>
        <taxon>Eukaryota</taxon>
        <taxon>Metazoa</taxon>
        <taxon>Spiralia</taxon>
        <taxon>Lophotrochozoa</taxon>
        <taxon>Mollusca</taxon>
        <taxon>Gastropoda</taxon>
        <taxon>Heterobranchia</taxon>
        <taxon>Euthyneura</taxon>
        <taxon>Panpulmonata</taxon>
        <taxon>Sacoglossa</taxon>
        <taxon>Placobranchoidea</taxon>
        <taxon>Plakobranchidae</taxon>
        <taxon>Elysia</taxon>
    </lineage>
</organism>
<comment type="caution">
    <text evidence="2">The sequence shown here is derived from an EMBL/GenBank/DDBJ whole genome shotgun (WGS) entry which is preliminary data.</text>
</comment>
<sequence>EKSGADFRVFGVGDPNTYLPVGARKAQGKLPKDYHKKIKALHSSDSEESAVSDMELATLEPDVFGWFSLCCPIDKAPSVDKTELESIFIQAGSEIRIHQTARWIFVRYKSKDDCRKALSIFGEEYGLCVASNKKKSDDSVVDENPKKSKKSNGYEPKIFRGSKNSGYATDIDDRRRQKKTENKLNGHAPKSCTQENGNKKPKKEKSLKSLFVHGITDK</sequence>
<feature type="non-terminal residue" evidence="2">
    <location>
        <position position="218"/>
    </location>
</feature>
<dbReference type="Proteomes" id="UP000271974">
    <property type="component" value="Unassembled WGS sequence"/>
</dbReference>
<evidence type="ECO:0000313" key="3">
    <source>
        <dbReference type="Proteomes" id="UP000271974"/>
    </source>
</evidence>
<evidence type="ECO:0000313" key="2">
    <source>
        <dbReference type="EMBL" id="RUS89463.1"/>
    </source>
</evidence>
<dbReference type="EMBL" id="RQTK01000055">
    <property type="protein sequence ID" value="RUS89463.1"/>
    <property type="molecule type" value="Genomic_DNA"/>
</dbReference>
<feature type="compositionally biased region" description="Basic and acidic residues" evidence="1">
    <location>
        <begin position="137"/>
        <end position="146"/>
    </location>
</feature>
<feature type="compositionally biased region" description="Basic and acidic residues" evidence="1">
    <location>
        <begin position="171"/>
        <end position="184"/>
    </location>
</feature>
<keyword evidence="3" id="KW-1185">Reference proteome</keyword>
<protein>
    <submittedName>
        <fullName evidence="2">Uncharacterized protein</fullName>
    </submittedName>
</protein>
<dbReference type="STRING" id="188477.A0A433U6K8"/>
<feature type="region of interest" description="Disordered" evidence="1">
    <location>
        <begin position="137"/>
        <end position="218"/>
    </location>
</feature>